<comment type="caution">
    <text evidence="1">The sequence shown here is derived from an EMBL/GenBank/DDBJ whole genome shotgun (WGS) entry which is preliminary data.</text>
</comment>
<keyword evidence="2" id="KW-1185">Reference proteome</keyword>
<evidence type="ECO:0000313" key="1">
    <source>
        <dbReference type="EMBL" id="CAI8052086.1"/>
    </source>
</evidence>
<dbReference type="AlphaFoldDB" id="A0AA35TS68"/>
<gene>
    <name evidence="1" type="ORF">GBAR_LOCUS28516</name>
</gene>
<dbReference type="EMBL" id="CASHTH010003985">
    <property type="protein sequence ID" value="CAI8052086.1"/>
    <property type="molecule type" value="Genomic_DNA"/>
</dbReference>
<evidence type="ECO:0000313" key="2">
    <source>
        <dbReference type="Proteomes" id="UP001174909"/>
    </source>
</evidence>
<sequence>VCLSVCLSVTLNLTSRVFVRLTKDTAYFRFARIAWEALSQIAELRCLTGPWACAWSSDAHFLGIPRREQENGFLKVFCKSNHQM</sequence>
<organism evidence="1 2">
    <name type="scientific">Geodia barretti</name>
    <name type="common">Barrett's horny sponge</name>
    <dbReference type="NCBI Taxonomy" id="519541"/>
    <lineage>
        <taxon>Eukaryota</taxon>
        <taxon>Metazoa</taxon>
        <taxon>Porifera</taxon>
        <taxon>Demospongiae</taxon>
        <taxon>Heteroscleromorpha</taxon>
        <taxon>Tetractinellida</taxon>
        <taxon>Astrophorina</taxon>
        <taxon>Geodiidae</taxon>
        <taxon>Geodia</taxon>
    </lineage>
</organism>
<feature type="non-terminal residue" evidence="1">
    <location>
        <position position="1"/>
    </location>
</feature>
<dbReference type="Proteomes" id="UP001174909">
    <property type="component" value="Unassembled WGS sequence"/>
</dbReference>
<proteinExistence type="predicted"/>
<accession>A0AA35TS68</accession>
<name>A0AA35TS68_GEOBA</name>
<protein>
    <submittedName>
        <fullName evidence="1">Uncharacterized protein</fullName>
    </submittedName>
</protein>
<reference evidence="1" key="1">
    <citation type="submission" date="2023-03" db="EMBL/GenBank/DDBJ databases">
        <authorList>
            <person name="Steffen K."/>
            <person name="Cardenas P."/>
        </authorList>
    </citation>
    <scope>NUCLEOTIDE SEQUENCE</scope>
</reference>